<reference evidence="11" key="1">
    <citation type="submission" date="2025-08" db="UniProtKB">
        <authorList>
            <consortium name="RefSeq"/>
        </authorList>
    </citation>
    <scope>IDENTIFICATION</scope>
    <source>
        <tissue evidence="11">Young leaves</tissue>
    </source>
</reference>
<accession>A0A8B9A273</accession>
<dbReference type="Proteomes" id="UP000228380">
    <property type="component" value="Unplaced"/>
</dbReference>
<dbReference type="RefSeq" id="XP_038977499.1">
    <property type="nucleotide sequence ID" value="XM_039121571.1"/>
</dbReference>
<sequence>MTSQCWPSKSNRSSTRYWWVPMEVQSFEPNTFFLKEDVSISRAKSNAQSETKAPSNRVSTAKFISAVAGIWDYVGQPAIFHANGSLKYHDICQKDNLICYSDGQTKHKSRSANGENFCNNLTSSNSFSSSAKSNFEDLKTIKKRLLFASCNKNVSNSFICKNVQVSDSHLLVDSYGIDKVASQEVSNDLAHPYESTTREKVLTKPTSNGSDGTDDNCTIAERNSLADLSANRSEGVKTIIQANGMGQKSSYLIVRRIISEKGMLGLYRGIASNIASSAPISAIYTFTYESVKGDLLPLLPKEYHSLAHCIAGGCSSIATSFVFTPSERIKQQMQVGLQYQNCWNAMIGCLEKGGVSSLYAGWGAVLCRNIPHSIIKFYTYESLKQLVLGSAKPDASLNTLQTLVCGGLAGSTAALFTTPFDVVKTRLQTQAPGTLGRYNGVLHALQEIAREEGLQGLYKGLTPRLAMYVSQGAIFFASYEFLKAVFALEVPQPPSQVTEIKQKADDLAPSKMHKLHS</sequence>
<gene>
    <name evidence="11" type="primary">LOC103718653</name>
</gene>
<dbReference type="PRINTS" id="PR00926">
    <property type="entry name" value="MITOCARRIER"/>
</dbReference>
<protein>
    <submittedName>
        <fullName evidence="11">Calcium-binding mitochondrial carrier protein-like isoform X1</fullName>
    </submittedName>
</protein>
<keyword evidence="10" id="KW-1185">Reference proteome</keyword>
<evidence type="ECO:0000256" key="1">
    <source>
        <dbReference type="ARBA" id="ARBA00004141"/>
    </source>
</evidence>
<evidence type="ECO:0000256" key="7">
    <source>
        <dbReference type="ARBA" id="ARBA00023136"/>
    </source>
</evidence>
<keyword evidence="5" id="KW-0677">Repeat</keyword>
<dbReference type="InterPro" id="IPR023395">
    <property type="entry name" value="MCP_dom_sf"/>
</dbReference>
<dbReference type="KEGG" id="pda:103718653"/>
<evidence type="ECO:0000313" key="11">
    <source>
        <dbReference type="RefSeq" id="XP_038977499.1"/>
    </source>
</evidence>
<dbReference type="SUPFAM" id="SSF103506">
    <property type="entry name" value="Mitochondrial carrier"/>
    <property type="match status" value="1"/>
</dbReference>
<dbReference type="InterPro" id="IPR002067">
    <property type="entry name" value="MCP"/>
</dbReference>
<evidence type="ECO:0000256" key="8">
    <source>
        <dbReference type="PROSITE-ProRule" id="PRU00282"/>
    </source>
</evidence>
<keyword evidence="3 9" id="KW-0813">Transport</keyword>
<evidence type="ECO:0000313" key="10">
    <source>
        <dbReference type="Proteomes" id="UP000228380"/>
    </source>
</evidence>
<evidence type="ECO:0000256" key="2">
    <source>
        <dbReference type="ARBA" id="ARBA00006375"/>
    </source>
</evidence>
<dbReference type="FunFam" id="1.50.40.10:FF:000080">
    <property type="entry name" value="Mitochondrial substrate carrier protein-like"/>
    <property type="match status" value="1"/>
</dbReference>
<feature type="repeat" description="Solcar" evidence="8">
    <location>
        <begin position="397"/>
        <end position="485"/>
    </location>
</feature>
<dbReference type="GeneID" id="103718653"/>
<dbReference type="AlphaFoldDB" id="A0A8B9A273"/>
<dbReference type="OrthoDB" id="10253709at2759"/>
<dbReference type="PANTHER" id="PTHR45667">
    <property type="entry name" value="S-ADENOSYLMETHIONINE MITOCHONDRIAL CARRIER PROTEIN"/>
    <property type="match status" value="1"/>
</dbReference>
<evidence type="ECO:0000256" key="5">
    <source>
        <dbReference type="ARBA" id="ARBA00022737"/>
    </source>
</evidence>
<organism evidence="10 11">
    <name type="scientific">Phoenix dactylifera</name>
    <name type="common">Date palm</name>
    <dbReference type="NCBI Taxonomy" id="42345"/>
    <lineage>
        <taxon>Eukaryota</taxon>
        <taxon>Viridiplantae</taxon>
        <taxon>Streptophyta</taxon>
        <taxon>Embryophyta</taxon>
        <taxon>Tracheophyta</taxon>
        <taxon>Spermatophyta</taxon>
        <taxon>Magnoliopsida</taxon>
        <taxon>Liliopsida</taxon>
        <taxon>Arecaceae</taxon>
        <taxon>Coryphoideae</taxon>
        <taxon>Phoeniceae</taxon>
        <taxon>Phoenix</taxon>
    </lineage>
</organism>
<dbReference type="GO" id="GO:0055085">
    <property type="term" value="P:transmembrane transport"/>
    <property type="evidence" value="ECO:0007669"/>
    <property type="project" value="InterPro"/>
</dbReference>
<evidence type="ECO:0000256" key="9">
    <source>
        <dbReference type="RuleBase" id="RU000488"/>
    </source>
</evidence>
<dbReference type="Pfam" id="PF00153">
    <property type="entry name" value="Mito_carr"/>
    <property type="match status" value="3"/>
</dbReference>
<name>A0A8B9A273_PHODC</name>
<keyword evidence="4 8" id="KW-0812">Transmembrane</keyword>
<feature type="repeat" description="Solcar" evidence="8">
    <location>
        <begin position="210"/>
        <end position="294"/>
    </location>
</feature>
<evidence type="ECO:0000256" key="6">
    <source>
        <dbReference type="ARBA" id="ARBA00022989"/>
    </source>
</evidence>
<evidence type="ECO:0000256" key="4">
    <source>
        <dbReference type="ARBA" id="ARBA00022692"/>
    </source>
</evidence>
<dbReference type="InterPro" id="IPR018108">
    <property type="entry name" value="MCP_transmembrane"/>
</dbReference>
<comment type="similarity">
    <text evidence="2 9">Belongs to the mitochondrial carrier (TC 2.A.29) family.</text>
</comment>
<comment type="subcellular location">
    <subcellularLocation>
        <location evidence="1">Membrane</location>
        <topology evidence="1">Multi-pass membrane protein</topology>
    </subcellularLocation>
</comment>
<keyword evidence="7 8" id="KW-0472">Membrane</keyword>
<keyword evidence="6" id="KW-1133">Transmembrane helix</keyword>
<feature type="repeat" description="Solcar" evidence="8">
    <location>
        <begin position="303"/>
        <end position="386"/>
    </location>
</feature>
<proteinExistence type="inferred from homology"/>
<dbReference type="Gene3D" id="1.50.40.10">
    <property type="entry name" value="Mitochondrial carrier domain"/>
    <property type="match status" value="2"/>
</dbReference>
<evidence type="ECO:0000256" key="3">
    <source>
        <dbReference type="ARBA" id="ARBA00022448"/>
    </source>
</evidence>
<dbReference type="GO" id="GO:0016020">
    <property type="term" value="C:membrane"/>
    <property type="evidence" value="ECO:0007669"/>
    <property type="project" value="UniProtKB-SubCell"/>
</dbReference>
<dbReference type="PROSITE" id="PS50920">
    <property type="entry name" value="SOLCAR"/>
    <property type="match status" value="3"/>
</dbReference>